<reference evidence="2 3" key="1">
    <citation type="journal article" date="2007" name="Science">
        <title>The Chlamydomonas genome reveals the evolution of key animal and plant functions.</title>
        <authorList>
            <person name="Merchant S.S."/>
            <person name="Prochnik S.E."/>
            <person name="Vallon O."/>
            <person name="Harris E.H."/>
            <person name="Karpowicz S.J."/>
            <person name="Witman G.B."/>
            <person name="Terry A."/>
            <person name="Salamov A."/>
            <person name="Fritz-Laylin L.K."/>
            <person name="Marechal-Drouard L."/>
            <person name="Marshall W.F."/>
            <person name="Qu L.H."/>
            <person name="Nelson D.R."/>
            <person name="Sanderfoot A.A."/>
            <person name="Spalding M.H."/>
            <person name="Kapitonov V.V."/>
            <person name="Ren Q."/>
            <person name="Ferris P."/>
            <person name="Lindquist E."/>
            <person name="Shapiro H."/>
            <person name="Lucas S.M."/>
            <person name="Grimwood J."/>
            <person name="Schmutz J."/>
            <person name="Cardol P."/>
            <person name="Cerutti H."/>
            <person name="Chanfreau G."/>
            <person name="Chen C.L."/>
            <person name="Cognat V."/>
            <person name="Croft M.T."/>
            <person name="Dent R."/>
            <person name="Dutcher S."/>
            <person name="Fernandez E."/>
            <person name="Fukuzawa H."/>
            <person name="Gonzalez-Ballester D."/>
            <person name="Gonzalez-Halphen D."/>
            <person name="Hallmann A."/>
            <person name="Hanikenne M."/>
            <person name="Hippler M."/>
            <person name="Inwood W."/>
            <person name="Jabbari K."/>
            <person name="Kalanon M."/>
            <person name="Kuras R."/>
            <person name="Lefebvre P.A."/>
            <person name="Lemaire S.D."/>
            <person name="Lobanov A.V."/>
            <person name="Lohr M."/>
            <person name="Manuell A."/>
            <person name="Meier I."/>
            <person name="Mets L."/>
            <person name="Mittag M."/>
            <person name="Mittelmeier T."/>
            <person name="Moroney J.V."/>
            <person name="Moseley J."/>
            <person name="Napoli C."/>
            <person name="Nedelcu A.M."/>
            <person name="Niyogi K."/>
            <person name="Novoselov S.V."/>
            <person name="Paulsen I.T."/>
            <person name="Pazour G."/>
            <person name="Purton S."/>
            <person name="Ral J.P."/>
            <person name="Riano-Pachon D.M."/>
            <person name="Riekhof W."/>
            <person name="Rymarquis L."/>
            <person name="Schroda M."/>
            <person name="Stern D."/>
            <person name="Umen J."/>
            <person name="Willows R."/>
            <person name="Wilson N."/>
            <person name="Zimmer S.L."/>
            <person name="Allmer J."/>
            <person name="Balk J."/>
            <person name="Bisova K."/>
            <person name="Chen C.J."/>
            <person name="Elias M."/>
            <person name="Gendler K."/>
            <person name="Hauser C."/>
            <person name="Lamb M.R."/>
            <person name="Ledford H."/>
            <person name="Long J.C."/>
            <person name="Minagawa J."/>
            <person name="Page M.D."/>
            <person name="Pan J."/>
            <person name="Pootakham W."/>
            <person name="Roje S."/>
            <person name="Rose A."/>
            <person name="Stahlberg E."/>
            <person name="Terauchi A.M."/>
            <person name="Yang P."/>
            <person name="Ball S."/>
            <person name="Bowler C."/>
            <person name="Dieckmann C.L."/>
            <person name="Gladyshev V.N."/>
            <person name="Green P."/>
            <person name="Jorgensen R."/>
            <person name="Mayfield S."/>
            <person name="Mueller-Roeber B."/>
            <person name="Rajamani S."/>
            <person name="Sayre R.T."/>
            <person name="Brokstein P."/>
            <person name="Dubchak I."/>
            <person name="Goodstein D."/>
            <person name="Hornick L."/>
            <person name="Huang Y.W."/>
            <person name="Jhaveri J."/>
            <person name="Luo Y."/>
            <person name="Martinez D."/>
            <person name="Ngau W.C."/>
            <person name="Otillar B."/>
            <person name="Poliakov A."/>
            <person name="Porter A."/>
            <person name="Szajkowski L."/>
            <person name="Werner G."/>
            <person name="Zhou K."/>
            <person name="Grigoriev I.V."/>
            <person name="Rokhsar D.S."/>
            <person name="Grossman A.R."/>
        </authorList>
    </citation>
    <scope>NUCLEOTIDE SEQUENCE [LARGE SCALE GENOMIC DNA]</scope>
    <source>
        <strain evidence="3">CC-503</strain>
    </source>
</reference>
<dbReference type="GeneID" id="66054613"/>
<gene>
    <name evidence="2" type="ORF">CHLRE_09g390603v5</name>
</gene>
<keyword evidence="3" id="KW-1185">Reference proteome</keyword>
<feature type="region of interest" description="Disordered" evidence="1">
    <location>
        <begin position="1"/>
        <end position="21"/>
    </location>
</feature>
<dbReference type="PROSITE" id="PS51257">
    <property type="entry name" value="PROKAR_LIPOPROTEIN"/>
    <property type="match status" value="1"/>
</dbReference>
<dbReference type="InParanoid" id="A0A2K3DDJ5"/>
<dbReference type="KEGG" id="cre:CHLRE_09g390603v5"/>
<sequence>MLQRPQLLRRPQRRAGAAQPGLTALTASCTSPLHASGSTRAAFQDSPPPSTGSTTTSCITGPLITITDGSYHNTHNHHIICRGAGPGAGRCTVPASALARWPGQRGSRGRCCVLARVRRRWRQRWWLTGTGHKGRGDGGDAYNGCPVGDSTECARVTPCP</sequence>
<dbReference type="EMBL" id="CM008970">
    <property type="protein sequence ID" value="PNW78596.1"/>
    <property type="molecule type" value="Genomic_DNA"/>
</dbReference>
<dbReference type="Gramene" id="PNW78596">
    <property type="protein sequence ID" value="PNW78596"/>
    <property type="gene ID" value="CHLRE_09g390603v5"/>
</dbReference>
<dbReference type="Proteomes" id="UP000006906">
    <property type="component" value="Chromosome 9"/>
</dbReference>
<feature type="region of interest" description="Disordered" evidence="1">
    <location>
        <begin position="36"/>
        <end position="58"/>
    </location>
</feature>
<evidence type="ECO:0000256" key="1">
    <source>
        <dbReference type="SAM" id="MobiDB-lite"/>
    </source>
</evidence>
<evidence type="ECO:0000313" key="2">
    <source>
        <dbReference type="EMBL" id="PNW78596.1"/>
    </source>
</evidence>
<dbReference type="RefSeq" id="XP_042921000.1">
    <property type="nucleotide sequence ID" value="XM_043065558.1"/>
</dbReference>
<evidence type="ECO:0000313" key="3">
    <source>
        <dbReference type="Proteomes" id="UP000006906"/>
    </source>
</evidence>
<name>A0A2K3DDJ5_CHLRE</name>
<dbReference type="AlphaFoldDB" id="A0A2K3DDJ5"/>
<proteinExistence type="predicted"/>
<organism evidence="2 3">
    <name type="scientific">Chlamydomonas reinhardtii</name>
    <name type="common">Chlamydomonas smithii</name>
    <dbReference type="NCBI Taxonomy" id="3055"/>
    <lineage>
        <taxon>Eukaryota</taxon>
        <taxon>Viridiplantae</taxon>
        <taxon>Chlorophyta</taxon>
        <taxon>core chlorophytes</taxon>
        <taxon>Chlorophyceae</taxon>
        <taxon>CS clade</taxon>
        <taxon>Chlamydomonadales</taxon>
        <taxon>Chlamydomonadaceae</taxon>
        <taxon>Chlamydomonas</taxon>
    </lineage>
</organism>
<protein>
    <submittedName>
        <fullName evidence="2">Uncharacterized protein</fullName>
    </submittedName>
</protein>
<accession>A0A2K3DDJ5</accession>